<protein>
    <submittedName>
        <fullName evidence="3">Thioesterase superfamily protein</fullName>
    </submittedName>
</protein>
<evidence type="ECO:0000259" key="2">
    <source>
        <dbReference type="Pfam" id="PF03061"/>
    </source>
</evidence>
<dbReference type="InterPro" id="IPR006683">
    <property type="entry name" value="Thioestr_dom"/>
</dbReference>
<comment type="similarity">
    <text evidence="1">Belongs to the thioesterase PaaI family.</text>
</comment>
<dbReference type="CDD" id="cd03443">
    <property type="entry name" value="PaaI_thioesterase"/>
    <property type="match status" value="1"/>
</dbReference>
<feature type="domain" description="Thioesterase" evidence="2">
    <location>
        <begin position="3"/>
        <end position="77"/>
    </location>
</feature>
<dbReference type="Gene3D" id="3.10.129.10">
    <property type="entry name" value="Hotdog Thioesterase"/>
    <property type="match status" value="1"/>
</dbReference>
<dbReference type="InterPro" id="IPR039298">
    <property type="entry name" value="ACOT13"/>
</dbReference>
<dbReference type="Proteomes" id="UP000554482">
    <property type="component" value="Unassembled WGS sequence"/>
</dbReference>
<proteinExistence type="inferred from homology"/>
<name>A0A7J6WI04_THATH</name>
<dbReference type="AlphaFoldDB" id="A0A7J6WI04"/>
<keyword evidence="4" id="KW-1185">Reference proteome</keyword>
<reference evidence="3 4" key="1">
    <citation type="submission" date="2020-06" db="EMBL/GenBank/DDBJ databases">
        <title>Transcriptomic and genomic resources for Thalictrum thalictroides and T. hernandezii: Facilitating candidate gene discovery in an emerging model plant lineage.</title>
        <authorList>
            <person name="Arias T."/>
            <person name="Riano-Pachon D.M."/>
            <person name="Di Stilio V.S."/>
        </authorList>
    </citation>
    <scope>NUCLEOTIDE SEQUENCE [LARGE SCALE GENOMIC DNA]</scope>
    <source>
        <strain evidence="4">cv. WT478/WT964</strain>
        <tissue evidence="3">Leaves</tissue>
    </source>
</reference>
<feature type="non-terminal residue" evidence="3">
    <location>
        <position position="1"/>
    </location>
</feature>
<evidence type="ECO:0000313" key="3">
    <source>
        <dbReference type="EMBL" id="KAF5195722.1"/>
    </source>
</evidence>
<evidence type="ECO:0000256" key="1">
    <source>
        <dbReference type="ARBA" id="ARBA00008324"/>
    </source>
</evidence>
<dbReference type="PANTHER" id="PTHR21660:SF12">
    <property type="entry name" value="OS07G0462700 PROTEIN"/>
    <property type="match status" value="1"/>
</dbReference>
<sequence>NFYGSLHGGAVAAIAELVMEACVKSVVKKDLFLGEFATSYLSAVQVNAELEVGGLILRQGRNVTVTSVEFRIKETKKLVYTARATFYNVPVANL</sequence>
<comment type="caution">
    <text evidence="3">The sequence shown here is derived from an EMBL/GenBank/DDBJ whole genome shotgun (WGS) entry which is preliminary data.</text>
</comment>
<evidence type="ECO:0000313" key="4">
    <source>
        <dbReference type="Proteomes" id="UP000554482"/>
    </source>
</evidence>
<dbReference type="EMBL" id="JABWDY010016954">
    <property type="protein sequence ID" value="KAF5195722.1"/>
    <property type="molecule type" value="Genomic_DNA"/>
</dbReference>
<dbReference type="Pfam" id="PF03061">
    <property type="entry name" value="4HBT"/>
    <property type="match status" value="1"/>
</dbReference>
<accession>A0A7J6WI04</accession>
<gene>
    <name evidence="3" type="ORF">FRX31_014690</name>
</gene>
<dbReference type="InterPro" id="IPR029069">
    <property type="entry name" value="HotDog_dom_sf"/>
</dbReference>
<dbReference type="PANTHER" id="PTHR21660">
    <property type="entry name" value="THIOESTERASE SUPERFAMILY MEMBER-RELATED"/>
    <property type="match status" value="1"/>
</dbReference>
<organism evidence="3 4">
    <name type="scientific">Thalictrum thalictroides</name>
    <name type="common">Rue-anemone</name>
    <name type="synonym">Anemone thalictroides</name>
    <dbReference type="NCBI Taxonomy" id="46969"/>
    <lineage>
        <taxon>Eukaryota</taxon>
        <taxon>Viridiplantae</taxon>
        <taxon>Streptophyta</taxon>
        <taxon>Embryophyta</taxon>
        <taxon>Tracheophyta</taxon>
        <taxon>Spermatophyta</taxon>
        <taxon>Magnoliopsida</taxon>
        <taxon>Ranunculales</taxon>
        <taxon>Ranunculaceae</taxon>
        <taxon>Thalictroideae</taxon>
        <taxon>Thalictrum</taxon>
    </lineage>
</organism>
<dbReference type="GO" id="GO:0047617">
    <property type="term" value="F:fatty acyl-CoA hydrolase activity"/>
    <property type="evidence" value="ECO:0007669"/>
    <property type="project" value="InterPro"/>
</dbReference>
<dbReference type="OrthoDB" id="46529at2759"/>
<dbReference type="SUPFAM" id="SSF54637">
    <property type="entry name" value="Thioesterase/thiol ester dehydrase-isomerase"/>
    <property type="match status" value="1"/>
</dbReference>